<sequence>MPATEINELRQTIGQLRQCIGALRSRYGDASAVRRLANDLERLDIDTVDIEQSPPPQIPHASARSDVIYVPDSKSDESAWMGAQDEGLGFHSRERTR</sequence>
<keyword evidence="3" id="KW-1185">Reference proteome</keyword>
<dbReference type="AlphaFoldDB" id="A0A5A7SAY3"/>
<name>A0A5A7SAY3_9NOCA</name>
<dbReference type="OrthoDB" id="5194954at2"/>
<protein>
    <submittedName>
        <fullName evidence="2">Uncharacterized protein</fullName>
    </submittedName>
</protein>
<dbReference type="EMBL" id="VLNY01000008">
    <property type="protein sequence ID" value="KAA0021733.1"/>
    <property type="molecule type" value="Genomic_DNA"/>
</dbReference>
<evidence type="ECO:0000313" key="2">
    <source>
        <dbReference type="EMBL" id="KAA0021733.1"/>
    </source>
</evidence>
<comment type="caution">
    <text evidence="2">The sequence shown here is derived from an EMBL/GenBank/DDBJ whole genome shotgun (WGS) entry which is preliminary data.</text>
</comment>
<dbReference type="RefSeq" id="WP_149431600.1">
    <property type="nucleotide sequence ID" value="NZ_VLNY01000008.1"/>
</dbReference>
<feature type="region of interest" description="Disordered" evidence="1">
    <location>
        <begin position="75"/>
        <end position="97"/>
    </location>
</feature>
<organism evidence="2 3">
    <name type="scientific">Antrihabitans cavernicola</name>
    <dbReference type="NCBI Taxonomy" id="2495913"/>
    <lineage>
        <taxon>Bacteria</taxon>
        <taxon>Bacillati</taxon>
        <taxon>Actinomycetota</taxon>
        <taxon>Actinomycetes</taxon>
        <taxon>Mycobacteriales</taxon>
        <taxon>Nocardiaceae</taxon>
        <taxon>Antrihabitans</taxon>
    </lineage>
</organism>
<proteinExistence type="predicted"/>
<evidence type="ECO:0000313" key="3">
    <source>
        <dbReference type="Proteomes" id="UP000322244"/>
    </source>
</evidence>
<reference evidence="2 3" key="1">
    <citation type="submission" date="2019-07" db="EMBL/GenBank/DDBJ databases">
        <title>Rhodococcus cavernicolus sp. nov., isolated from a cave.</title>
        <authorList>
            <person name="Lee S.D."/>
        </authorList>
    </citation>
    <scope>NUCLEOTIDE SEQUENCE [LARGE SCALE GENOMIC DNA]</scope>
    <source>
        <strain evidence="2 3">C1-24</strain>
    </source>
</reference>
<accession>A0A5A7SAY3</accession>
<gene>
    <name evidence="2" type="ORF">FOY51_17775</name>
</gene>
<dbReference type="Proteomes" id="UP000322244">
    <property type="component" value="Unassembled WGS sequence"/>
</dbReference>
<evidence type="ECO:0000256" key="1">
    <source>
        <dbReference type="SAM" id="MobiDB-lite"/>
    </source>
</evidence>